<reference evidence="3 4" key="1">
    <citation type="submission" date="2014-03" db="EMBL/GenBank/DDBJ databases">
        <title>Genome Sequence of Streptomyces wadayamensis A23 strain, an endophytic actinobacteria from Citrus reticulata.</title>
        <authorList>
            <person name="de Oliveira L.G."/>
            <person name="Tormet G.D."/>
            <person name="Marcon J."/>
            <person name="Samborsky M."/>
            <person name="Araujo W.L."/>
            <person name="de Azevedo J.L."/>
        </authorList>
    </citation>
    <scope>NUCLEOTIDE SEQUENCE [LARGE SCALE GENOMIC DNA]</scope>
    <source>
        <strain evidence="3 4">A23</strain>
    </source>
</reference>
<dbReference type="InterPro" id="IPR013656">
    <property type="entry name" value="PAS_4"/>
</dbReference>
<name>A0ABR4S2R3_9ACTN</name>
<evidence type="ECO:0000313" key="3">
    <source>
        <dbReference type="EMBL" id="KDR59927.1"/>
    </source>
</evidence>
<evidence type="ECO:0000256" key="1">
    <source>
        <dbReference type="SAM" id="MobiDB-lite"/>
    </source>
</evidence>
<proteinExistence type="predicted"/>
<feature type="domain" description="PAS fold-4" evidence="2">
    <location>
        <begin position="48"/>
        <end position="125"/>
    </location>
</feature>
<protein>
    <submittedName>
        <fullName evidence="3">Diguanylate cyclase</fullName>
    </submittedName>
</protein>
<dbReference type="EMBL" id="JHDU01000062">
    <property type="protein sequence ID" value="KDR59927.1"/>
    <property type="molecule type" value="Genomic_DNA"/>
</dbReference>
<organism evidence="3 4">
    <name type="scientific">Streptomyces wadayamensis</name>
    <dbReference type="NCBI Taxonomy" id="141454"/>
    <lineage>
        <taxon>Bacteria</taxon>
        <taxon>Bacillati</taxon>
        <taxon>Actinomycetota</taxon>
        <taxon>Actinomycetes</taxon>
        <taxon>Kitasatosporales</taxon>
        <taxon>Streptomycetaceae</taxon>
        <taxon>Streptomyces</taxon>
    </lineage>
</organism>
<dbReference type="GeneID" id="97269178"/>
<gene>
    <name evidence="3" type="ORF">DC60_00825</name>
</gene>
<dbReference type="RefSeq" id="WP_015507649.1">
    <property type="nucleotide sequence ID" value="NZ_JHDU01000062.1"/>
</dbReference>
<comment type="caution">
    <text evidence="3">The sequence shown here is derived from an EMBL/GenBank/DDBJ whole genome shotgun (WGS) entry which is preliminary data.</text>
</comment>
<sequence>MPSAEDADRPGDHPALDALRELPPTSLFAFDAALDLQRYHAAAPHHVLGEVAGEPVEDGSAGLLDEEVYALLRKAQEEDRMQTRAVVSRATSGEERALTLAAHPLRDPDGGPGGVAAQIADLSGERHDYGRLDTLVEEEALIDRSLNVADTAQRLVDMMAARPADTATVDILDCVLRGELPRHATVGPQSLVRRVSAGTDTGERMPGGVPRRRSARLPARRAVRPRPRRPPAACRRPGR</sequence>
<keyword evidence="4" id="KW-1185">Reference proteome</keyword>
<evidence type="ECO:0000259" key="2">
    <source>
        <dbReference type="Pfam" id="PF08448"/>
    </source>
</evidence>
<dbReference type="Proteomes" id="UP000027443">
    <property type="component" value="Unassembled WGS sequence"/>
</dbReference>
<evidence type="ECO:0000313" key="4">
    <source>
        <dbReference type="Proteomes" id="UP000027443"/>
    </source>
</evidence>
<accession>A0ABR4S2R3</accession>
<feature type="region of interest" description="Disordered" evidence="1">
    <location>
        <begin position="194"/>
        <end position="239"/>
    </location>
</feature>
<feature type="compositionally biased region" description="Basic residues" evidence="1">
    <location>
        <begin position="210"/>
        <end position="229"/>
    </location>
</feature>
<dbReference type="Pfam" id="PF08448">
    <property type="entry name" value="PAS_4"/>
    <property type="match status" value="1"/>
</dbReference>